<dbReference type="RefSeq" id="XP_007415414.1">
    <property type="nucleotide sequence ID" value="XM_007415352.1"/>
</dbReference>
<dbReference type="Proteomes" id="UP000001072">
    <property type="component" value="Unassembled WGS sequence"/>
</dbReference>
<proteinExistence type="predicted"/>
<gene>
    <name evidence="2" type="ORF">MELLADRAFT_92607</name>
</gene>
<organism evidence="3">
    <name type="scientific">Melampsora larici-populina (strain 98AG31 / pathotype 3-4-7)</name>
    <name type="common">Poplar leaf rust fungus</name>
    <dbReference type="NCBI Taxonomy" id="747676"/>
    <lineage>
        <taxon>Eukaryota</taxon>
        <taxon>Fungi</taxon>
        <taxon>Dikarya</taxon>
        <taxon>Basidiomycota</taxon>
        <taxon>Pucciniomycotina</taxon>
        <taxon>Pucciniomycetes</taxon>
        <taxon>Pucciniales</taxon>
        <taxon>Melampsoraceae</taxon>
        <taxon>Melampsora</taxon>
    </lineage>
</organism>
<dbReference type="EMBL" id="GL883139">
    <property type="protein sequence ID" value="EGG01313.1"/>
    <property type="molecule type" value="Genomic_DNA"/>
</dbReference>
<dbReference type="VEuPathDB" id="FungiDB:MELLADRAFT_92607"/>
<evidence type="ECO:0000313" key="3">
    <source>
        <dbReference type="Proteomes" id="UP000001072"/>
    </source>
</evidence>
<sequence>MNFIEKLIEPSLKHTLIDTFKNCRFDQPGNMPRKTRTPSTANGSPLSPPPNTTAGDSKPSAIGPTSPLGTGSGAHYPRRRPSENPVYRAVQSLSKEDQIFLTHDFEKVSNKPTKLQYYNIIRLFKPDTTSKPSDRKDALKAEFVTKVRPLLEPYLSPPPEVSMEPGPDLDFDPLGRKTTQAMLVKAIEHKSPDADIAPGANIDDVLILYKYYVDPQLKLPLNRRFIARPRTVPIERLKAESMEDIIVALRYFAPSVHVRSLAMNKNTLMDLYIHFVHDRPPQSPLIEGYHYTTLELSQSDSEAMES</sequence>
<evidence type="ECO:0000256" key="1">
    <source>
        <dbReference type="SAM" id="MobiDB-lite"/>
    </source>
</evidence>
<feature type="region of interest" description="Disordered" evidence="1">
    <location>
        <begin position="22"/>
        <end position="83"/>
    </location>
</feature>
<protein>
    <submittedName>
        <fullName evidence="2">Uncharacterized protein</fullName>
    </submittedName>
</protein>
<name>F4S260_MELLP</name>
<accession>F4S260</accession>
<dbReference type="InParanoid" id="F4S260"/>
<dbReference type="GeneID" id="18936306"/>
<reference evidence="3" key="1">
    <citation type="journal article" date="2011" name="Proc. Natl. Acad. Sci. U.S.A.">
        <title>Obligate biotrophy features unraveled by the genomic analysis of rust fungi.</title>
        <authorList>
            <person name="Duplessis S."/>
            <person name="Cuomo C.A."/>
            <person name="Lin Y.-C."/>
            <person name="Aerts A."/>
            <person name="Tisserant E."/>
            <person name="Veneault-Fourrey C."/>
            <person name="Joly D.L."/>
            <person name="Hacquard S."/>
            <person name="Amselem J."/>
            <person name="Cantarel B.L."/>
            <person name="Chiu R."/>
            <person name="Coutinho P.M."/>
            <person name="Feau N."/>
            <person name="Field M."/>
            <person name="Frey P."/>
            <person name="Gelhaye E."/>
            <person name="Goldberg J."/>
            <person name="Grabherr M.G."/>
            <person name="Kodira C.D."/>
            <person name="Kohler A."/>
            <person name="Kuees U."/>
            <person name="Lindquist E.A."/>
            <person name="Lucas S.M."/>
            <person name="Mago R."/>
            <person name="Mauceli E."/>
            <person name="Morin E."/>
            <person name="Murat C."/>
            <person name="Pangilinan J.L."/>
            <person name="Park R."/>
            <person name="Pearson M."/>
            <person name="Quesneville H."/>
            <person name="Rouhier N."/>
            <person name="Sakthikumar S."/>
            <person name="Salamov A.A."/>
            <person name="Schmutz J."/>
            <person name="Selles B."/>
            <person name="Shapiro H."/>
            <person name="Tanguay P."/>
            <person name="Tuskan G.A."/>
            <person name="Henrissat B."/>
            <person name="Van de Peer Y."/>
            <person name="Rouze P."/>
            <person name="Ellis J.G."/>
            <person name="Dodds P.N."/>
            <person name="Schein J.E."/>
            <person name="Zhong S."/>
            <person name="Hamelin R.C."/>
            <person name="Grigoriev I.V."/>
            <person name="Szabo L.J."/>
            <person name="Martin F."/>
        </authorList>
    </citation>
    <scope>NUCLEOTIDE SEQUENCE [LARGE SCALE GENOMIC DNA]</scope>
    <source>
        <strain evidence="3">98AG31 / pathotype 3-4-7</strain>
    </source>
</reference>
<keyword evidence="3" id="KW-1185">Reference proteome</keyword>
<dbReference type="KEGG" id="mlr:MELLADRAFT_92607"/>
<dbReference type="HOGENOM" id="CLU_056407_1_0_1"/>
<dbReference type="AlphaFoldDB" id="F4S260"/>
<evidence type="ECO:0000313" key="2">
    <source>
        <dbReference type="EMBL" id="EGG01313.1"/>
    </source>
</evidence>